<keyword evidence="2" id="KW-0444">Lipid biosynthesis</keyword>
<dbReference type="Gene3D" id="3.40.630.30">
    <property type="match status" value="1"/>
</dbReference>
<evidence type="ECO:0000256" key="3">
    <source>
        <dbReference type="ARBA" id="ARBA00022679"/>
    </source>
</evidence>
<organism evidence="11 12">
    <name type="scientific">Marinobacter segnicrescens</name>
    <dbReference type="NCBI Taxonomy" id="430453"/>
    <lineage>
        <taxon>Bacteria</taxon>
        <taxon>Pseudomonadati</taxon>
        <taxon>Pseudomonadota</taxon>
        <taxon>Gammaproteobacteria</taxon>
        <taxon>Pseudomonadales</taxon>
        <taxon>Marinobacteraceae</taxon>
        <taxon>Marinobacter</taxon>
    </lineage>
</organism>
<evidence type="ECO:0000256" key="8">
    <source>
        <dbReference type="ARBA" id="ARBA00039866"/>
    </source>
</evidence>
<dbReference type="PANTHER" id="PTHR37323:SF1">
    <property type="entry name" value="L-ORNITHINE N(ALPHA)-ACYLTRANSFERASE"/>
    <property type="match status" value="1"/>
</dbReference>
<reference evidence="12" key="1">
    <citation type="submission" date="2016-10" db="EMBL/GenBank/DDBJ databases">
        <authorList>
            <person name="Varghese N."/>
            <person name="Submissions S."/>
        </authorList>
    </citation>
    <scope>NUCLEOTIDE SEQUENCE [LARGE SCALE GENOMIC DNA]</scope>
    <source>
        <strain evidence="12">CGMCC 1.6489</strain>
    </source>
</reference>
<evidence type="ECO:0000256" key="6">
    <source>
        <dbReference type="ARBA" id="ARBA00038095"/>
    </source>
</evidence>
<evidence type="ECO:0000256" key="2">
    <source>
        <dbReference type="ARBA" id="ARBA00022516"/>
    </source>
</evidence>
<comment type="catalytic activity">
    <reaction evidence="10">
        <text>a (3R)-hydroxyacyl-[ACP] + L-ornithine = a lyso-ornithine lipid + holo-[ACP] + H(+)</text>
        <dbReference type="Rhea" id="RHEA:20633"/>
        <dbReference type="Rhea" id="RHEA-COMP:9685"/>
        <dbReference type="Rhea" id="RHEA-COMP:9945"/>
        <dbReference type="ChEBI" id="CHEBI:15378"/>
        <dbReference type="ChEBI" id="CHEBI:46911"/>
        <dbReference type="ChEBI" id="CHEBI:64479"/>
        <dbReference type="ChEBI" id="CHEBI:78827"/>
        <dbReference type="ChEBI" id="CHEBI:138482"/>
        <dbReference type="EC" id="2.3.2.30"/>
    </reaction>
    <physiologicalReaction direction="left-to-right" evidence="10">
        <dbReference type="Rhea" id="RHEA:20634"/>
    </physiologicalReaction>
</comment>
<dbReference type="OrthoDB" id="9787072at2"/>
<evidence type="ECO:0000256" key="5">
    <source>
        <dbReference type="ARBA" id="ARBA00023315"/>
    </source>
</evidence>
<dbReference type="Pfam" id="PF13444">
    <property type="entry name" value="Acetyltransf_5"/>
    <property type="match status" value="1"/>
</dbReference>
<dbReference type="SUPFAM" id="SSF55729">
    <property type="entry name" value="Acyl-CoA N-acyltransferases (Nat)"/>
    <property type="match status" value="1"/>
</dbReference>
<evidence type="ECO:0000256" key="4">
    <source>
        <dbReference type="ARBA" id="ARBA00023098"/>
    </source>
</evidence>
<protein>
    <recommendedName>
        <fullName evidence="8">L-ornithine N(alpha)-acyltransferase</fullName>
        <ecNumber evidence="7">2.3.2.30</ecNumber>
    </recommendedName>
</protein>
<comment type="function">
    <text evidence="9">Catalyzes the first step in the biosynthesis of ornithine lipids, which are phosphorus-free membrane lipids. Catalyzes the 3-hydroxyacyl-acyl carrier protein-dependent acylation of ornithine to form lyso-ornithine lipid (LOL).</text>
</comment>
<name>A0A1I0B2K4_9GAMM</name>
<dbReference type="InterPro" id="IPR016181">
    <property type="entry name" value="Acyl_CoA_acyltransferase"/>
</dbReference>
<evidence type="ECO:0000256" key="1">
    <source>
        <dbReference type="ARBA" id="ARBA00005189"/>
    </source>
</evidence>
<evidence type="ECO:0000313" key="12">
    <source>
        <dbReference type="Proteomes" id="UP000198762"/>
    </source>
</evidence>
<dbReference type="PANTHER" id="PTHR37323">
    <property type="entry name" value="GCN5-RELATED N-ACETYLTRANSFERASE"/>
    <property type="match status" value="1"/>
</dbReference>
<dbReference type="EC" id="2.3.2.30" evidence="7"/>
<keyword evidence="3" id="KW-0808">Transferase</keyword>
<dbReference type="RefSeq" id="WP_091849190.1">
    <property type="nucleotide sequence ID" value="NZ_FOHZ01000003.1"/>
</dbReference>
<evidence type="ECO:0000256" key="9">
    <source>
        <dbReference type="ARBA" id="ARBA00045724"/>
    </source>
</evidence>
<sequence>MTALTARADVSRRLNTCVTRDPVEVERAQRLRYQVFSTEYGSDLGAATPGLDADPFDRWCDHLMVTDGVTGEPVATTRILRQDHSHETGGFYSENEFDLSRLLARPGRVAELGRTCVHPDYRNGATIGLLWSTLAGWLTEHRVDRVIGCASISMQDGGLKAWRVARHLQDRYLSSEDDRVWPKRELPHLTRSNPERPVEIPALIRAYMRLGARVCGEPCWDPEFRCADVLVLLEVSDLSARYSRHFMRRIPQGA</sequence>
<dbReference type="EMBL" id="FOHZ01000003">
    <property type="protein sequence ID" value="SET01084.1"/>
    <property type="molecule type" value="Genomic_DNA"/>
</dbReference>
<proteinExistence type="inferred from homology"/>
<comment type="pathway">
    <text evidence="1">Lipid metabolism.</text>
</comment>
<dbReference type="STRING" id="430453.SAMN04487962_103212"/>
<evidence type="ECO:0000256" key="7">
    <source>
        <dbReference type="ARBA" id="ARBA00039058"/>
    </source>
</evidence>
<dbReference type="GO" id="GO:0006629">
    <property type="term" value="P:lipid metabolic process"/>
    <property type="evidence" value="ECO:0007669"/>
    <property type="project" value="UniProtKB-KW"/>
</dbReference>
<keyword evidence="4" id="KW-0443">Lipid metabolism</keyword>
<comment type="similarity">
    <text evidence="6">Belongs to the acetyltransferase family. OlsB subfamily.</text>
</comment>
<gene>
    <name evidence="11" type="ORF">SAMN04487962_103212</name>
</gene>
<dbReference type="Proteomes" id="UP000198762">
    <property type="component" value="Unassembled WGS sequence"/>
</dbReference>
<dbReference type="GO" id="GO:0043810">
    <property type="term" value="F:ornithine-acyl [acyl carrier protein] N-acyltransferase activity"/>
    <property type="evidence" value="ECO:0007669"/>
    <property type="project" value="UniProtKB-EC"/>
</dbReference>
<evidence type="ECO:0000313" key="11">
    <source>
        <dbReference type="EMBL" id="SET01084.1"/>
    </source>
</evidence>
<dbReference type="InterPro" id="IPR052351">
    <property type="entry name" value="Ornithine_N-alpha-AT"/>
</dbReference>
<keyword evidence="5" id="KW-0012">Acyltransferase</keyword>
<dbReference type="AlphaFoldDB" id="A0A1I0B2K4"/>
<keyword evidence="12" id="KW-1185">Reference proteome</keyword>
<evidence type="ECO:0000256" key="10">
    <source>
        <dbReference type="ARBA" id="ARBA00047785"/>
    </source>
</evidence>
<accession>A0A1I0B2K4</accession>